<evidence type="ECO:0000256" key="1">
    <source>
        <dbReference type="ARBA" id="ARBA00010923"/>
    </source>
</evidence>
<dbReference type="InterPro" id="IPR044946">
    <property type="entry name" value="Restrct_endonuc_typeI_TRD_sf"/>
</dbReference>
<dbReference type="Proteomes" id="UP000291838">
    <property type="component" value="Unassembled WGS sequence"/>
</dbReference>
<protein>
    <recommendedName>
        <fullName evidence="5">Type I restriction modification DNA specificity domain-containing protein</fullName>
    </recommendedName>
</protein>
<dbReference type="GO" id="GO:0009307">
    <property type="term" value="P:DNA restriction-modification system"/>
    <property type="evidence" value="ECO:0007669"/>
    <property type="project" value="UniProtKB-KW"/>
</dbReference>
<proteinExistence type="inferred from homology"/>
<evidence type="ECO:0000313" key="6">
    <source>
        <dbReference type="EMBL" id="RYB89063.1"/>
    </source>
</evidence>
<dbReference type="Gene3D" id="3.90.220.20">
    <property type="entry name" value="DNA methylase specificity domains"/>
    <property type="match status" value="2"/>
</dbReference>
<evidence type="ECO:0000259" key="5">
    <source>
        <dbReference type="Pfam" id="PF01420"/>
    </source>
</evidence>
<evidence type="ECO:0000256" key="2">
    <source>
        <dbReference type="ARBA" id="ARBA00022747"/>
    </source>
</evidence>
<keyword evidence="2" id="KW-0680">Restriction system</keyword>
<keyword evidence="7" id="KW-1185">Reference proteome</keyword>
<comment type="subunit">
    <text evidence="4">The methyltransferase is composed of M and S polypeptides.</text>
</comment>
<dbReference type="InterPro" id="IPR000055">
    <property type="entry name" value="Restrct_endonuc_typeI_TRD"/>
</dbReference>
<dbReference type="Pfam" id="PF01420">
    <property type="entry name" value="Methylase_S"/>
    <property type="match status" value="1"/>
</dbReference>
<dbReference type="AlphaFoldDB" id="A0A4Q2RPE7"/>
<dbReference type="PANTHER" id="PTHR43140:SF1">
    <property type="entry name" value="TYPE I RESTRICTION ENZYME ECOKI SPECIFICITY SUBUNIT"/>
    <property type="match status" value="1"/>
</dbReference>
<accession>A0A4Q2RPE7</accession>
<reference evidence="6 7" key="1">
    <citation type="submission" date="2019-01" db="EMBL/GenBank/DDBJ databases">
        <title>Novel species of Nocardioides.</title>
        <authorList>
            <person name="Liu Q."/>
            <person name="Xin Y.-H."/>
        </authorList>
    </citation>
    <scope>NUCLEOTIDE SEQUENCE [LARGE SCALE GENOMIC DNA]</scope>
    <source>
        <strain evidence="6 7">HLT3-15</strain>
    </source>
</reference>
<evidence type="ECO:0000313" key="7">
    <source>
        <dbReference type="Proteomes" id="UP000291838"/>
    </source>
</evidence>
<organism evidence="6 7">
    <name type="scientific">Nocardioides glacieisoli</name>
    <dbReference type="NCBI Taxonomy" id="1168730"/>
    <lineage>
        <taxon>Bacteria</taxon>
        <taxon>Bacillati</taxon>
        <taxon>Actinomycetota</taxon>
        <taxon>Actinomycetes</taxon>
        <taxon>Propionibacteriales</taxon>
        <taxon>Nocardioidaceae</taxon>
        <taxon>Nocardioides</taxon>
    </lineage>
</organism>
<name>A0A4Q2RPE7_9ACTN</name>
<sequence>MELGADRVSWDVVELADVADVVRGVTYKREQARNEPGPGYCPLLRATNIGDALDLSGGLVYVPETVVKASQKLELGDIVLASSSGSLSVVGKSAILRQRWSGTFGAFCAVIRSSPRIDSRYLALYLRSPDVRSRWSEAARGTNINNLKRGDLAETPVPLPPLDEQLRIVDLLEDHLSRLDAAVRLLEDNRKRLALLLQAAIDNAFWKVTDPSALIFHAEVTSQRGSPTLKQKVSAASPDVELLPDELPWPVASLEQLTDPKRTIRYGILKPKVPGGTVPYVEVKDLRGHRLEATDLRLTSADLDAQYAAARLQPGDVVVAVRGSFERSAVVPSNLQGANMSRDVVRLAPQPGISPWYLHYWHQTSTSKRYLRRHARGVAVRGVNVGSLRAMPVPVLTPDVQTAVVRAITEQEIAIARLDHEIHVAHSRSSRLRRSLLAAAFSGQLIGGLHD</sequence>
<dbReference type="CDD" id="cd17256">
    <property type="entry name" value="RMtype1_S_EcoJA65PI-TRD1-CR1_like"/>
    <property type="match status" value="1"/>
</dbReference>
<gene>
    <name evidence="6" type="ORF">EUA06_18355</name>
</gene>
<comment type="caution">
    <text evidence="6">The sequence shown here is derived from an EMBL/GenBank/DDBJ whole genome shotgun (WGS) entry which is preliminary data.</text>
</comment>
<dbReference type="InterPro" id="IPR051212">
    <property type="entry name" value="Type-I_RE_S_subunit"/>
</dbReference>
<dbReference type="PANTHER" id="PTHR43140">
    <property type="entry name" value="TYPE-1 RESTRICTION ENZYME ECOKI SPECIFICITY PROTEIN"/>
    <property type="match status" value="1"/>
</dbReference>
<evidence type="ECO:0000256" key="3">
    <source>
        <dbReference type="ARBA" id="ARBA00023125"/>
    </source>
</evidence>
<dbReference type="OrthoDB" id="3197085at2"/>
<dbReference type="CDD" id="cd17252">
    <property type="entry name" value="RMtype1_S_EcoKI-TRD1-CR1_like"/>
    <property type="match status" value="1"/>
</dbReference>
<feature type="domain" description="Type I restriction modification DNA specificity" evidence="5">
    <location>
        <begin position="9"/>
        <end position="177"/>
    </location>
</feature>
<dbReference type="EMBL" id="SDWS01000009">
    <property type="protein sequence ID" value="RYB89063.1"/>
    <property type="molecule type" value="Genomic_DNA"/>
</dbReference>
<dbReference type="SUPFAM" id="SSF116734">
    <property type="entry name" value="DNA methylase specificity domain"/>
    <property type="match status" value="2"/>
</dbReference>
<comment type="similarity">
    <text evidence="1">Belongs to the type-I restriction system S methylase family.</text>
</comment>
<dbReference type="GO" id="GO:0003677">
    <property type="term" value="F:DNA binding"/>
    <property type="evidence" value="ECO:0007669"/>
    <property type="project" value="UniProtKB-KW"/>
</dbReference>
<evidence type="ECO:0000256" key="4">
    <source>
        <dbReference type="ARBA" id="ARBA00038652"/>
    </source>
</evidence>
<keyword evidence="3" id="KW-0238">DNA-binding</keyword>